<name>A0A812S9I6_9DINO</name>
<reference evidence="2" key="1">
    <citation type="submission" date="2021-02" db="EMBL/GenBank/DDBJ databases">
        <authorList>
            <person name="Dougan E. K."/>
            <person name="Rhodes N."/>
            <person name="Thang M."/>
            <person name="Chan C."/>
        </authorList>
    </citation>
    <scope>NUCLEOTIDE SEQUENCE</scope>
</reference>
<gene>
    <name evidence="2" type="primary">Dana\GF13208</name>
    <name evidence="2" type="ORF">SNAT2548_LOCUS26232</name>
</gene>
<proteinExistence type="predicted"/>
<sequence length="417" mass="43482">MAFYNSSQVQGDVELHSCQENCRLYAGYSEAIQRHDGVPSSGVKGHGSSLWVTVTPVNQAETEAVEAALEDLLNTSNSSNSTGIVATVVVNTSLNQELQLTLIDPAALAAVANDTNSSNSTLDIVSSVGTVSIPLSSLQEVAAQAGSERVILSVAQMGPTSEFALSSEVAGNSIVSLTFRTETGEPIQVSGLTAPVEFLLPASDNDVCLYWDEDLLEWSDKDIETAPNGTAPIGFALCRSRHFSIFGTGSPPPTTTSTSTSAPTTTTQAVATSTSAPATTTPSVATSTSAPASTTQAVATSTSAPASTTQAVATSTSAPATTTQSVATSTSAPATTTQAAATSTSAPATTTQAVTTQAPGTTTAADIRTTSAAQEYPKRRRPHSHRHHHWRHKRRAEYSNRGYGRPQTTHRYYSYYK</sequence>
<keyword evidence="3" id="KW-1185">Reference proteome</keyword>
<dbReference type="EMBL" id="CAJNDS010002424">
    <property type="protein sequence ID" value="CAE7468625.1"/>
    <property type="molecule type" value="Genomic_DNA"/>
</dbReference>
<accession>A0A812S9I6</accession>
<dbReference type="Proteomes" id="UP000604046">
    <property type="component" value="Unassembled WGS sequence"/>
</dbReference>
<dbReference type="AlphaFoldDB" id="A0A812S9I6"/>
<feature type="region of interest" description="Disordered" evidence="1">
    <location>
        <begin position="246"/>
        <end position="417"/>
    </location>
</feature>
<evidence type="ECO:0000313" key="3">
    <source>
        <dbReference type="Proteomes" id="UP000604046"/>
    </source>
</evidence>
<protein>
    <submittedName>
        <fullName evidence="2">Dana\GF13208 protein</fullName>
    </submittedName>
</protein>
<organism evidence="2 3">
    <name type="scientific">Symbiodinium natans</name>
    <dbReference type="NCBI Taxonomy" id="878477"/>
    <lineage>
        <taxon>Eukaryota</taxon>
        <taxon>Sar</taxon>
        <taxon>Alveolata</taxon>
        <taxon>Dinophyceae</taxon>
        <taxon>Suessiales</taxon>
        <taxon>Symbiodiniaceae</taxon>
        <taxon>Symbiodinium</taxon>
    </lineage>
</organism>
<feature type="compositionally biased region" description="Basic residues" evidence="1">
    <location>
        <begin position="378"/>
        <end position="395"/>
    </location>
</feature>
<evidence type="ECO:0000313" key="2">
    <source>
        <dbReference type="EMBL" id="CAE7468625.1"/>
    </source>
</evidence>
<comment type="caution">
    <text evidence="2">The sequence shown here is derived from an EMBL/GenBank/DDBJ whole genome shotgun (WGS) entry which is preliminary data.</text>
</comment>
<evidence type="ECO:0000256" key="1">
    <source>
        <dbReference type="SAM" id="MobiDB-lite"/>
    </source>
</evidence>
<feature type="compositionally biased region" description="Low complexity" evidence="1">
    <location>
        <begin position="255"/>
        <end position="365"/>
    </location>
</feature>